<sequence length="48" mass="5797">IPYVQLQRMLPNKINYQKINYDSGYKQNNQKLNRNVVDQEKSKIQSKK</sequence>
<gene>
    <name evidence="2" type="ORF">M153_43500001</name>
</gene>
<organism evidence="2 3">
    <name type="scientific">Pseudoloma neurophilia</name>
    <dbReference type="NCBI Taxonomy" id="146866"/>
    <lineage>
        <taxon>Eukaryota</taxon>
        <taxon>Fungi</taxon>
        <taxon>Fungi incertae sedis</taxon>
        <taxon>Microsporidia</taxon>
        <taxon>Pseudoloma</taxon>
    </lineage>
</organism>
<dbReference type="Proteomes" id="UP000051530">
    <property type="component" value="Unassembled WGS sequence"/>
</dbReference>
<name>A0A0R0LSZ5_9MICR</name>
<accession>A0A0R0LSZ5</accession>
<dbReference type="VEuPathDB" id="MicrosporidiaDB:M153_43500001"/>
<protein>
    <submittedName>
        <fullName evidence="2">Uncharacterized protein</fullName>
    </submittedName>
</protein>
<comment type="caution">
    <text evidence="2">The sequence shown here is derived from an EMBL/GenBank/DDBJ whole genome shotgun (WGS) entry which is preliminary data.</text>
</comment>
<feature type="non-terminal residue" evidence="2">
    <location>
        <position position="1"/>
    </location>
</feature>
<evidence type="ECO:0000313" key="2">
    <source>
        <dbReference type="EMBL" id="KRH92566.1"/>
    </source>
</evidence>
<dbReference type="EMBL" id="LGUB01000828">
    <property type="protein sequence ID" value="KRH92566.1"/>
    <property type="molecule type" value="Genomic_DNA"/>
</dbReference>
<keyword evidence="3" id="KW-1185">Reference proteome</keyword>
<feature type="region of interest" description="Disordered" evidence="1">
    <location>
        <begin position="25"/>
        <end position="48"/>
    </location>
</feature>
<feature type="compositionally biased region" description="Basic and acidic residues" evidence="1">
    <location>
        <begin position="37"/>
        <end position="48"/>
    </location>
</feature>
<dbReference type="AlphaFoldDB" id="A0A0R0LSZ5"/>
<proteinExistence type="predicted"/>
<reference evidence="2 3" key="1">
    <citation type="submission" date="2015-07" db="EMBL/GenBank/DDBJ databases">
        <title>The genome of Pseudoloma neurophilia, a relevant intracellular parasite of the zebrafish.</title>
        <authorList>
            <person name="Ndikumana S."/>
            <person name="Pelin A."/>
            <person name="Sanders J."/>
            <person name="Corradi N."/>
        </authorList>
    </citation>
    <scope>NUCLEOTIDE SEQUENCE [LARGE SCALE GENOMIC DNA]</scope>
    <source>
        <strain evidence="2 3">MK1</strain>
    </source>
</reference>
<evidence type="ECO:0000256" key="1">
    <source>
        <dbReference type="SAM" id="MobiDB-lite"/>
    </source>
</evidence>
<evidence type="ECO:0000313" key="3">
    <source>
        <dbReference type="Proteomes" id="UP000051530"/>
    </source>
</evidence>